<dbReference type="PANTHER" id="PTHR23150:SF19">
    <property type="entry name" value="FORMYLGLYCINE-GENERATING ENZYME"/>
    <property type="match status" value="1"/>
</dbReference>
<dbReference type="Gene3D" id="1.10.510.10">
    <property type="entry name" value="Transferase(Phosphotransferase) domain 1"/>
    <property type="match status" value="1"/>
</dbReference>
<evidence type="ECO:0000259" key="5">
    <source>
        <dbReference type="PROSITE" id="PS50011"/>
    </source>
</evidence>
<dbReference type="InterPro" id="IPR008271">
    <property type="entry name" value="Ser/Thr_kinase_AS"/>
</dbReference>
<dbReference type="SUPFAM" id="SSF56112">
    <property type="entry name" value="Protein kinase-like (PK-like)"/>
    <property type="match status" value="1"/>
</dbReference>
<evidence type="ECO:0000256" key="4">
    <source>
        <dbReference type="SAM" id="Phobius"/>
    </source>
</evidence>
<dbReference type="PROSITE" id="PS00107">
    <property type="entry name" value="PROTEIN_KINASE_ATP"/>
    <property type="match status" value="1"/>
</dbReference>
<accession>A0A644V6X3</accession>
<evidence type="ECO:0000313" key="6">
    <source>
        <dbReference type="EMBL" id="MPL86931.1"/>
    </source>
</evidence>
<dbReference type="InterPro" id="IPR011009">
    <property type="entry name" value="Kinase-like_dom_sf"/>
</dbReference>
<dbReference type="Pfam" id="PF00069">
    <property type="entry name" value="Pkinase"/>
    <property type="match status" value="1"/>
</dbReference>
<dbReference type="EMBL" id="VSSQ01000230">
    <property type="protein sequence ID" value="MPL86931.1"/>
    <property type="molecule type" value="Genomic_DNA"/>
</dbReference>
<dbReference type="InterPro" id="IPR016187">
    <property type="entry name" value="CTDL_fold"/>
</dbReference>
<reference evidence="6" key="1">
    <citation type="submission" date="2019-08" db="EMBL/GenBank/DDBJ databases">
        <authorList>
            <person name="Kucharzyk K."/>
            <person name="Murdoch R.W."/>
            <person name="Higgins S."/>
            <person name="Loffler F."/>
        </authorList>
    </citation>
    <scope>NUCLEOTIDE SEQUENCE</scope>
</reference>
<dbReference type="AlphaFoldDB" id="A0A644V6X3"/>
<dbReference type="SUPFAM" id="SSF56436">
    <property type="entry name" value="C-type lectin-like"/>
    <property type="match status" value="1"/>
</dbReference>
<evidence type="ECO:0000256" key="3">
    <source>
        <dbReference type="SAM" id="MobiDB-lite"/>
    </source>
</evidence>
<dbReference type="EC" id="2.7.11.1" evidence="6"/>
<sequence length="607" mass="67364">MNQEQFQQRYRYNPSSDSLGEGGFGKVFKAYDTHRDRWVALKVSEVKPGMEQVRLKKEVEMVNNLPTHPNIAYYEECYTFSSFAGEYDFGVLQYYEAGNLQQLAVKVKLSEEQKRAILIRILDGIGFLHAHGIIHRDLKPANILMVNRNGEYIPKITDFGISKQLDINKSSVFENSLAGAGTLSFASPEQLGDLVIRKNTDLWSFGVIAFWLLTGKLPFTTGSHTSTSEAGRSELFKQISTGHLPEALSALDSRWQDLITVCLTVDADVRVKNAEECKLLLDGESRDAGPPVQAVQTGWNDGADSGKTEIRQTTPANPKKTAPRPSRDNGSNNLVYWLVGVAAIALFGLLIKDLVSLDDASGSPGLQGSKPEIEWVYIPAGSFIMGSPESEIPVNDELDRETLEIEAQHRVNLSAFKISKYEVTFEQYDAFCDATGREKPDDSGFGRGKIPVSSVSWYDAVAFAEWMGCRLPTEAEWEYACRAGTTTAFNTGDCLSTDQANFNGQHLGFSNCEKGESREKPLPVGSFPPNAWGLYDMHGNVSEWCSDFYAPYKKEEQTNPKGSESGEGRIVRGGEWFSTVRACRSGYRGAIYPYWSQFAMGFRLAAD</sequence>
<name>A0A644V6X3_9ZZZZ</name>
<feature type="domain" description="Protein kinase" evidence="5">
    <location>
        <begin position="13"/>
        <end position="280"/>
    </location>
</feature>
<dbReference type="PROSITE" id="PS50011">
    <property type="entry name" value="PROTEIN_KINASE_DOM"/>
    <property type="match status" value="1"/>
</dbReference>
<dbReference type="Gene3D" id="3.90.1580.10">
    <property type="entry name" value="paralog of FGE (formylglycine-generating enzyme)"/>
    <property type="match status" value="1"/>
</dbReference>
<keyword evidence="1" id="KW-0547">Nucleotide-binding</keyword>
<keyword evidence="6" id="KW-0418">Kinase</keyword>
<dbReference type="CDD" id="cd14014">
    <property type="entry name" value="STKc_PknB_like"/>
    <property type="match status" value="1"/>
</dbReference>
<organism evidence="6">
    <name type="scientific">bioreactor metagenome</name>
    <dbReference type="NCBI Taxonomy" id="1076179"/>
    <lineage>
        <taxon>unclassified sequences</taxon>
        <taxon>metagenomes</taxon>
        <taxon>ecological metagenomes</taxon>
    </lineage>
</organism>
<keyword evidence="6" id="KW-0808">Transferase</keyword>
<keyword evidence="4" id="KW-0472">Membrane</keyword>
<dbReference type="GO" id="GO:0005524">
    <property type="term" value="F:ATP binding"/>
    <property type="evidence" value="ECO:0007669"/>
    <property type="project" value="UniProtKB-KW"/>
</dbReference>
<dbReference type="GO" id="GO:0004674">
    <property type="term" value="F:protein serine/threonine kinase activity"/>
    <property type="evidence" value="ECO:0007669"/>
    <property type="project" value="UniProtKB-EC"/>
</dbReference>
<dbReference type="Pfam" id="PF03781">
    <property type="entry name" value="FGE-sulfatase"/>
    <property type="match status" value="1"/>
</dbReference>
<evidence type="ECO:0000256" key="1">
    <source>
        <dbReference type="ARBA" id="ARBA00022741"/>
    </source>
</evidence>
<dbReference type="InterPro" id="IPR000719">
    <property type="entry name" value="Prot_kinase_dom"/>
</dbReference>
<protein>
    <submittedName>
        <fullName evidence="6">Serine/threonine-protein kinase pkn1</fullName>
        <ecNumber evidence="6">2.7.11.1</ecNumber>
    </submittedName>
</protein>
<dbReference type="PROSITE" id="PS00108">
    <property type="entry name" value="PROTEIN_KINASE_ST"/>
    <property type="match status" value="1"/>
</dbReference>
<dbReference type="InterPro" id="IPR005532">
    <property type="entry name" value="SUMF_dom"/>
</dbReference>
<feature type="transmembrane region" description="Helical" evidence="4">
    <location>
        <begin position="334"/>
        <end position="351"/>
    </location>
</feature>
<evidence type="ECO:0000256" key="2">
    <source>
        <dbReference type="ARBA" id="ARBA00022840"/>
    </source>
</evidence>
<keyword evidence="2" id="KW-0067">ATP-binding</keyword>
<keyword evidence="4" id="KW-0812">Transmembrane</keyword>
<gene>
    <name evidence="6" type="primary">pkn1_3</name>
    <name evidence="6" type="ORF">SDC9_32918</name>
</gene>
<proteinExistence type="predicted"/>
<comment type="caution">
    <text evidence="6">The sequence shown here is derived from an EMBL/GenBank/DDBJ whole genome shotgun (WGS) entry which is preliminary data.</text>
</comment>
<keyword evidence="4" id="KW-1133">Transmembrane helix</keyword>
<feature type="region of interest" description="Disordered" evidence="3">
    <location>
        <begin position="287"/>
        <end position="327"/>
    </location>
</feature>
<dbReference type="InterPro" id="IPR017441">
    <property type="entry name" value="Protein_kinase_ATP_BS"/>
</dbReference>
<dbReference type="SMART" id="SM00220">
    <property type="entry name" value="S_TKc"/>
    <property type="match status" value="1"/>
</dbReference>
<dbReference type="InterPro" id="IPR051043">
    <property type="entry name" value="Sulfatase_Mod_Factor_Kinase"/>
</dbReference>
<dbReference type="InterPro" id="IPR042095">
    <property type="entry name" value="SUMF_sf"/>
</dbReference>
<dbReference type="GO" id="GO:0120147">
    <property type="term" value="F:formylglycine-generating oxidase activity"/>
    <property type="evidence" value="ECO:0007669"/>
    <property type="project" value="TreeGrafter"/>
</dbReference>
<dbReference type="PANTHER" id="PTHR23150">
    <property type="entry name" value="SULFATASE MODIFYING FACTOR 1, 2"/>
    <property type="match status" value="1"/>
</dbReference>